<protein>
    <submittedName>
        <fullName evidence="1">Uncharacterized protein</fullName>
    </submittedName>
</protein>
<accession>A0A8J4V7N3</accession>
<dbReference type="Proteomes" id="UP000737018">
    <property type="component" value="Unassembled WGS sequence"/>
</dbReference>
<evidence type="ECO:0000313" key="2">
    <source>
        <dbReference type="Proteomes" id="UP000737018"/>
    </source>
</evidence>
<name>A0A8J4V7N3_9ROSI</name>
<proteinExistence type="predicted"/>
<organism evidence="1 2">
    <name type="scientific">Castanea mollissima</name>
    <name type="common">Chinese chestnut</name>
    <dbReference type="NCBI Taxonomy" id="60419"/>
    <lineage>
        <taxon>Eukaryota</taxon>
        <taxon>Viridiplantae</taxon>
        <taxon>Streptophyta</taxon>
        <taxon>Embryophyta</taxon>
        <taxon>Tracheophyta</taxon>
        <taxon>Spermatophyta</taxon>
        <taxon>Magnoliopsida</taxon>
        <taxon>eudicotyledons</taxon>
        <taxon>Gunneridae</taxon>
        <taxon>Pentapetalae</taxon>
        <taxon>rosids</taxon>
        <taxon>fabids</taxon>
        <taxon>Fagales</taxon>
        <taxon>Fagaceae</taxon>
        <taxon>Castanea</taxon>
    </lineage>
</organism>
<keyword evidence="2" id="KW-1185">Reference proteome</keyword>
<dbReference type="EMBL" id="JRKL02004877">
    <property type="protein sequence ID" value="KAF3951583.1"/>
    <property type="molecule type" value="Genomic_DNA"/>
</dbReference>
<dbReference type="AlphaFoldDB" id="A0A8J4V7N3"/>
<reference evidence="1" key="1">
    <citation type="submission" date="2020-03" db="EMBL/GenBank/DDBJ databases">
        <title>Castanea mollissima Vanexum genome sequencing.</title>
        <authorList>
            <person name="Staton M."/>
        </authorList>
    </citation>
    <scope>NUCLEOTIDE SEQUENCE</scope>
    <source>
        <tissue evidence="1">Leaf</tissue>
    </source>
</reference>
<sequence length="94" mass="10445">MVPISMTSYCTGTFDAIIMQGNSGLQCQPPSRFDIKVCSNRWDPRKSIPKLTWAVLFQLFCALLRGSLAQNLYIIRAIAGIPIKRASLQEVATL</sequence>
<evidence type="ECO:0000313" key="1">
    <source>
        <dbReference type="EMBL" id="KAF3951583.1"/>
    </source>
</evidence>
<gene>
    <name evidence="1" type="ORF">CMV_022784</name>
</gene>
<comment type="caution">
    <text evidence="1">The sequence shown here is derived from an EMBL/GenBank/DDBJ whole genome shotgun (WGS) entry which is preliminary data.</text>
</comment>